<feature type="domain" description="RING-type" evidence="9">
    <location>
        <begin position="4326"/>
        <end position="4368"/>
    </location>
</feature>
<organism evidence="11 12">
    <name type="scientific">Macrostomum lignano</name>
    <dbReference type="NCBI Taxonomy" id="282301"/>
    <lineage>
        <taxon>Eukaryota</taxon>
        <taxon>Metazoa</taxon>
        <taxon>Spiralia</taxon>
        <taxon>Lophotrochozoa</taxon>
        <taxon>Platyhelminthes</taxon>
        <taxon>Rhabditophora</taxon>
        <taxon>Macrostomorpha</taxon>
        <taxon>Macrostomida</taxon>
        <taxon>Macrostomidae</taxon>
        <taxon>Macrostomum</taxon>
    </lineage>
</organism>
<dbReference type="SMART" id="SM00382">
    <property type="entry name" value="AAA"/>
    <property type="match status" value="2"/>
</dbReference>
<dbReference type="GO" id="GO:0002376">
    <property type="term" value="P:immune system process"/>
    <property type="evidence" value="ECO:0007669"/>
    <property type="project" value="UniProtKB-KW"/>
</dbReference>
<dbReference type="InterPro" id="IPR027417">
    <property type="entry name" value="P-loop_NTPase"/>
</dbReference>
<feature type="domain" description="RZ-type" evidence="10">
    <location>
        <begin position="4791"/>
        <end position="4869"/>
    </location>
</feature>
<evidence type="ECO:0000256" key="4">
    <source>
        <dbReference type="ARBA" id="ARBA00022771"/>
    </source>
</evidence>
<dbReference type="STRING" id="282301.A0A267GC20"/>
<reference evidence="11 12" key="1">
    <citation type="submission" date="2017-06" db="EMBL/GenBank/DDBJ databases">
        <title>A platform for efficient transgenesis in Macrostomum lignano, a flatworm model organism for stem cell research.</title>
        <authorList>
            <person name="Berezikov E."/>
        </authorList>
    </citation>
    <scope>NUCLEOTIDE SEQUENCE [LARGE SCALE GENOMIC DNA]</scope>
    <source>
        <strain evidence="11">DV1</strain>
        <tissue evidence="11">Whole organism</tissue>
    </source>
</reference>
<protein>
    <submittedName>
        <fullName evidence="11">Uncharacterized protein</fullName>
    </submittedName>
</protein>
<keyword evidence="5" id="KW-0862">Zinc</keyword>
<dbReference type="InterPro" id="IPR031248">
    <property type="entry name" value="RNF213"/>
</dbReference>
<evidence type="ECO:0000256" key="6">
    <source>
        <dbReference type="ARBA" id="ARBA00022859"/>
    </source>
</evidence>
<keyword evidence="6" id="KW-0391">Immunity</keyword>
<name>A0A267GC20_9PLAT</name>
<feature type="compositionally biased region" description="Basic and acidic residues" evidence="8">
    <location>
        <begin position="335"/>
        <end position="385"/>
    </location>
</feature>
<comment type="caution">
    <text evidence="11">The sequence shown here is derived from an EMBL/GenBank/DDBJ whole genome shotgun (WGS) entry which is preliminary data.</text>
</comment>
<feature type="region of interest" description="Disordered" evidence="8">
    <location>
        <begin position="231"/>
        <end position="253"/>
    </location>
</feature>
<evidence type="ECO:0000259" key="9">
    <source>
        <dbReference type="PROSITE" id="PS50089"/>
    </source>
</evidence>
<feature type="region of interest" description="Disordered" evidence="8">
    <location>
        <begin position="307"/>
        <end position="602"/>
    </location>
</feature>
<keyword evidence="2" id="KW-0963">Cytoplasm</keyword>
<feature type="compositionally biased region" description="Polar residues" evidence="8">
    <location>
        <begin position="463"/>
        <end position="482"/>
    </location>
</feature>
<feature type="compositionally biased region" description="Basic and acidic residues" evidence="8">
    <location>
        <begin position="441"/>
        <end position="461"/>
    </location>
</feature>
<dbReference type="Pfam" id="PF07728">
    <property type="entry name" value="AAA_5"/>
    <property type="match status" value="1"/>
</dbReference>
<dbReference type="GO" id="GO:0005524">
    <property type="term" value="F:ATP binding"/>
    <property type="evidence" value="ECO:0007669"/>
    <property type="project" value="InterPro"/>
</dbReference>
<evidence type="ECO:0000313" key="11">
    <source>
        <dbReference type="EMBL" id="PAA82849.1"/>
    </source>
</evidence>
<dbReference type="PROSITE" id="PS51981">
    <property type="entry name" value="ZF_RZ"/>
    <property type="match status" value="1"/>
</dbReference>
<evidence type="ECO:0000256" key="1">
    <source>
        <dbReference type="ARBA" id="ARBA00004496"/>
    </source>
</evidence>
<keyword evidence="12" id="KW-1185">Reference proteome</keyword>
<dbReference type="Proteomes" id="UP000215902">
    <property type="component" value="Unassembled WGS sequence"/>
</dbReference>
<accession>A0A267GC20</accession>
<evidence type="ECO:0000256" key="8">
    <source>
        <dbReference type="SAM" id="MobiDB-lite"/>
    </source>
</evidence>
<dbReference type="Gene3D" id="3.40.50.300">
    <property type="entry name" value="P-loop containing nucleotide triphosphate hydrolases"/>
    <property type="match status" value="2"/>
</dbReference>
<feature type="compositionally biased region" description="Basic and acidic residues" evidence="8">
    <location>
        <begin position="119"/>
        <end position="128"/>
    </location>
</feature>
<feature type="compositionally biased region" description="Basic and acidic residues" evidence="8">
    <location>
        <begin position="307"/>
        <end position="317"/>
    </location>
</feature>
<evidence type="ECO:0000256" key="2">
    <source>
        <dbReference type="ARBA" id="ARBA00022490"/>
    </source>
</evidence>
<dbReference type="SUPFAM" id="SSF57850">
    <property type="entry name" value="RING/U-box"/>
    <property type="match status" value="1"/>
</dbReference>
<dbReference type="GO" id="GO:0004842">
    <property type="term" value="F:ubiquitin-protein transferase activity"/>
    <property type="evidence" value="ECO:0007669"/>
    <property type="project" value="InterPro"/>
</dbReference>
<dbReference type="PANTHER" id="PTHR22605">
    <property type="entry name" value="RZ-TYPE DOMAIN-CONTAINING PROTEIN"/>
    <property type="match status" value="1"/>
</dbReference>
<dbReference type="GO" id="GO:0005737">
    <property type="term" value="C:cytoplasm"/>
    <property type="evidence" value="ECO:0007669"/>
    <property type="project" value="UniProtKB-SubCell"/>
</dbReference>
<evidence type="ECO:0000256" key="3">
    <source>
        <dbReference type="ARBA" id="ARBA00022723"/>
    </source>
</evidence>
<dbReference type="SUPFAM" id="SSF52540">
    <property type="entry name" value="P-loop containing nucleoside triphosphate hydrolases"/>
    <property type="match status" value="2"/>
</dbReference>
<evidence type="ECO:0000256" key="5">
    <source>
        <dbReference type="ARBA" id="ARBA00022833"/>
    </source>
</evidence>
<dbReference type="InterPro" id="IPR003593">
    <property type="entry name" value="AAA+_ATPase"/>
</dbReference>
<dbReference type="EMBL" id="NIVC01000446">
    <property type="protein sequence ID" value="PAA82849.1"/>
    <property type="molecule type" value="Genomic_DNA"/>
</dbReference>
<keyword evidence="3" id="KW-0479">Metal-binding</keyword>
<feature type="compositionally biased region" description="Basic and acidic residues" evidence="8">
    <location>
        <begin position="543"/>
        <end position="559"/>
    </location>
</feature>
<dbReference type="InterPro" id="IPR001841">
    <property type="entry name" value="Znf_RING"/>
</dbReference>
<dbReference type="Gene3D" id="3.30.40.10">
    <property type="entry name" value="Zinc/RING finger domain, C3HC4 (zinc finger)"/>
    <property type="match status" value="1"/>
</dbReference>
<keyword evidence="4 7" id="KW-0863">Zinc-finger</keyword>
<dbReference type="CDD" id="cd00009">
    <property type="entry name" value="AAA"/>
    <property type="match status" value="1"/>
</dbReference>
<feature type="compositionally biased region" description="Acidic residues" evidence="8">
    <location>
        <begin position="200"/>
        <end position="216"/>
    </location>
</feature>
<dbReference type="Pfam" id="PF20173">
    <property type="entry name" value="ZnF_RZ-type"/>
    <property type="match status" value="1"/>
</dbReference>
<dbReference type="PROSITE" id="PS50089">
    <property type="entry name" value="ZF_RING_2"/>
    <property type="match status" value="1"/>
</dbReference>
<comment type="subcellular location">
    <subcellularLocation>
        <location evidence="1">Cytoplasm</location>
    </subcellularLocation>
</comment>
<feature type="compositionally biased region" description="Pro residues" evidence="8">
    <location>
        <begin position="413"/>
        <end position="426"/>
    </location>
</feature>
<dbReference type="PANTHER" id="PTHR22605:SF16">
    <property type="entry name" value="E3 UBIQUITIN-PROTEIN LIGASE RNF213"/>
    <property type="match status" value="1"/>
</dbReference>
<dbReference type="GO" id="GO:0008270">
    <property type="term" value="F:zinc ion binding"/>
    <property type="evidence" value="ECO:0007669"/>
    <property type="project" value="UniProtKB-KW"/>
</dbReference>
<feature type="compositionally biased region" description="Polar residues" evidence="8">
    <location>
        <begin position="239"/>
        <end position="253"/>
    </location>
</feature>
<feature type="compositionally biased region" description="Polar residues" evidence="8">
    <location>
        <begin position="386"/>
        <end position="412"/>
    </location>
</feature>
<dbReference type="GO" id="GO:0016887">
    <property type="term" value="F:ATP hydrolysis activity"/>
    <property type="evidence" value="ECO:0007669"/>
    <property type="project" value="InterPro"/>
</dbReference>
<evidence type="ECO:0000256" key="7">
    <source>
        <dbReference type="PROSITE-ProRule" id="PRU00175"/>
    </source>
</evidence>
<sequence length="5501" mass="616040">MNCGHPPGSLAKRCLACSEVSSNIRAKFCSECGEKENFLIECRDCKKPARQCPHSFDRFRKSCIDCSEECENLAVKFCDNCGAKGNFLVYCTACSTAHSGPVSPEQVSVQNTPATVENELQRSVDDVTRPCPAEGATKSTVEAEYDKQPVEKRSRLELKASKEKRQLSPSPPSASAEQTTQSESHQEQPGDAKKARVDSVDEPVDEPESVAALNDDDFCIIPSVAEDAANSISDADSSVTASQSYAESHTENASVAVDACIQSDESCSKSDRAELDTPKFTKELPLEENNKNEEKLYTDAAKLAEELVEPERVDEQQKQLPIEYCIDDEASGSSETKKSEKLLIKSYEDKDKPPVDVKSLEDSSEVERSQPPRQSEENTREDSEKPSSQNSVDTKVVSEQSNDVHNIEQSTPPGKPDAPTKTPPPGKSKSKMSDPLQTGARNDEQDKLPAENKLEGEERPRNRSSAQNPTTDAKSADETQLSEIKASEKGEPPGTTAGINVSESSKGDNSSKSIDSSSDRDDGKIKKPSSKAEISDELVPPEKNVHDKNEEKSTFEKAKATSASKKPKKQGNEKLNETSSEEMQTESNHEQDPEPTTSETKTEKIEKEAIAAVRQFLQDTKTTPIRFMALISLQSFNTKVGSSFEVLLNFEHEYLGGGRRDHSIFIVDQNDTKVVSLKEQEFLLVSAEFYLPADLLESGLKYEYVVRPIVNAKEKSKKRLADDAHRVEEPIFRRNRVVVYKQDCPTRVRFDGVILSKNLPDAIRRNRSFFWDLNVAALRDCIRRVLKDSLFRSNITEVLFSVYQCTKFVFNDHIGNVNAMYKYTLESIIAEPEDCGIDGPNSDTNIDEQWLQWCRKMVVLHFAASCNQLSFLASNATRLSADKTADLMAIMRPPKSPPTVKLSRHFSPVSKGFEASILESISRCLRCVFAASLTDFKVNYAMIIPIFHLLTMEPLPCSETVLFEKYQINHDALSPDWWGFEGMPLREKETFTRAISSEDKWQLLSNVGKLFAELSPIDRLLPRFWVALVGRTTSLNVLPLNWIPLEVKLAKMFNVFCTGNVSQSGLVTLHAFLSSGDTLEQLGGLESTSLEQCLCISIQLTRTLALRQDLPHVLSRSNEFFAACVAGTCLFLRSTSVVKQRGFETMSAMLRGGGMSKLISNFETILQSLIICFRNVSNDRISMVVQLYNSIFVELKHFGADGLSEFEDLAVEGLKRLLFNQQLNNIVALFEDQTVLNQLELRTSEVLLMIVFEKMEHASFSELGLINFVGNMLTGSYKRMQSRKLGTVISKLVHSVYEKFIPMASELKTDVHLLMALEWPLSSFLLSSIKEKQFSSLLDNDSRGILEAGGRQATRLLEQLRNSPASIVYGQIEFISSRKDNIAGLQTVLGFELNLDDCVGLLQERKAAFDKMKDVVAALVAYFKNVLDLKLLNLASLTSLMEKQRLSQTEIGQLVAWPGGTAEPYDLAYFKLENQREALCRLLPLLDVLRDSATFSRMLRTRAEAQARASAGSATAKLTADALIACADAVLTEWLAKIDTMKSGTITIGEINQFLGQRLVSGDPDARSRLAREFRAFALGNEQEMSAWARTCLQKVESFNKLAKYARVAQLIQKIYEKYQLFGDLTALDTVMQSSGDNRSIPLSQLRAADLSDYDQLEDISANEHCLASLEAFASCREIVYWIRENIPKADLKTFFDLAMIYVGDAGDMEQKRVENFYQAAQGFDSLIYDMLSERSQPISLNHFLRRCDRPFTSANADHSLPGKLRDAGSKVGWFKTIKESQGSVEKSTLKKIQEILERGEMEIGCDVPFDEPFRLLVAPDAKRPDDKTSEFLFEDIRDLQSKLMLIAGQSVENGKLFDHFVNLTDSATSLIDTVKEFRRHCCLLCDSLVIRAHLGKGKHNNLMLELRSHTINSSHNEIEPALQQLSRVLKSCLSEWKALIDAARRKHHVLNYFLMSQIKVLQTELAKFFATINAGQDVSVGLLHLLSHLKPDCKIEDIDEAVVQVMIKKANEQVLIDQRDAVTGGGVTSSVYQTVVAHLEDNGYSDPSVIKQVTRVLFRLRSVSERQQPEDLQQLLDKASRLARHVENRGGGAGISEIDIDCDDAGDTATRRDWATADDHLLALMAPAGDQQSALPADQAFNQLWRAFVDLLDESHRDFLSFDDLAKLLDRLRQRQSGASGQAFESLLAGGWPEDKPVALCLEEREQLPVTLHLFRAAFSRLPRLEEVLLCSEDTRPEELLVFLQRCLCDPSKAGLYVIMHADRLTYELSRQAEARVNELLQWLHQHSRLQNSNVVFLMSDEQQKRFPLCNLLAEYTRELQIKPDRAELCRWVSNRLRGQQPANSQVVLVHSDRSGMGKSLICQRMAEAKLQGRCQQPRIFAWHDSHLPSDQLFRFFVDNQLLDDAAAGAARTSYCGQVFHLDLAREVQTGLDACLTQLFIFGGLVDSTGRVWRRDQRDLYLVEHSPNLFCRDEFHVLAMLPRIRCLGPVEALQRLQRIRDESGDAASYNSPWEPLYDTENFKQGWMRRPALALDCFDRGLNSPPPLAPGVMDQPVEILAALLKHCGLTAPAWQELINFAKFFNKQMEDCDNSVFCSEVMKDDLPGFREFIVRCMLLMSKDFATRSLNISDESGGRDAQSSAPAAVASGSAEQLLQQYNLKRRWEHEVHPYVLFNHDRMSFTFFGFVIDRNGNLLDAKTRAVIQPGVMPPQLFRILRAQRVPLDENFDTIKRPDKIARLRTILGYQTTGMVPDPDPSYELTLDNVKKMLAIVMRFRCGIPVVVMGETGCGKTRLVEYLAKLMRPSTLRIDNMIVLKVHGGITEDSIVNVVRKAEKLADRNYKSMNKANRSGQLYTVLFFDEVNTTSAVGLIKEIMCDGRVHGRPINFTSGLRCVAACNPYRQHSEAMIQRLENSGLGYWVRKDATQDRFGAIPMRHLVYRVKPLPLSLINVLWDFGNLSEDAEAKYIQRMIEARVHELVQPHCGHLAELVRFSQAFMRRINDETKFVSLREVEKVIQVVNWLIDFQQIIVKNIVNEPDDHLAVPAITDYTRAALLTAAICYYSRLSYENKQIYLTELAARLCDTAGRPLTDRDLYREIYRCQEAFLNSAKLPDFIAKNDALRENLFMMIVCIKLRIPLFVVGKPGSSKSLAKTIVKSNMLGADSQSNLFKELPGTHMLSFQCSPWSTSDSIIKTFSQCSRLQDEKDLSKFVSVIILDEIGLAEDSPSMPLKTLHPLLEDGFINGDGLTAEEKLRKKIGFIGISNWALDPAKMNRGLYVQRDVPTEDELVETAKGICGRDDAGPIVNYLEPLAKFYRAIYKETLKVREFFGLRDFFSLVKHLAAWSKASQTSQPSLVGSLSDELLTTALLRNFSGFDINPVKLYARLVGPDNSGTLHKLANRSVVAEALASRGELDQRYLLFITENYSGFRVVLRQITGPASVIFGSSFPRDQAYTKICKDINRIKICMERGETVVLMNMDSLYESLYDVLNQYYESCGEDRFVDLGLGTHRLKCKVHSHFRIVVIAERDTVMNKFPIPLINRMEKHRLSCESLLNSEDAQLCAQLLEWARSFLPTNSTSNQNKQKVTAKQLNTVFVGYHEDVVPSLLIEFANLANPERVRAVQHALLAACTPESLVRLDQTPLAGQKDALSRLYHNDDRHSGLEKFLSCRAYGDKQFVQVTTFDRLLSKAELSELSARFGPNLGLLQDNNLNDFDTEIQFTNYLNQFFKCPEPTWLILQFEALRPGYQNRVSCAKYLVEDFAKQPTAHAANKLVILVVKLIRSHTNPFTGFECGHWCSAHLEELVASSKIAVGCLGRRRVHELFATGQPMEVDSEPSGSAQPEAIDIRLLLLQSLHAALAMLAEGGGGGGVLDARSTKRYSILANALNDQEFLAALNEYIVSALEHRESNSYANYNPNDWLSFEAAKDENVTEAGTFMESAWRNVKRKVIPALACFVAFVDKEDNLDGYSLHRRLWLRCLRPAANRDQLTASYHQGTGELQRIDVPSSSLDGHRFVGAFPFAWCFAEQLRSLAQALPTAVQSASAEEAMALDLARLLSETPCGRALIDSCDTGMTDNVTGLWNQFLHDLLHIEVPSATEDDVAVLTPVISASVAGMESADVAQYGEDPEGLQQSTSLERIRSGSHSLLLAICRVYVAVSGAKPHLTCAMRLLHRVKGLQLPPVDACVGGPAALPLILFESFYQQLNKSRYDLNKPHTRARWMAQVSNCQSVVQSILDQYCTNPRDSHRQLWDRVQCVTFFLRHVSMPFDAEHELEDFLIKPIQLWSLLEREKIAFQEAECIKSLERILENANESVRAKVMRVTRCQLCEDSRSTIAALSCGDHLCGRCLRLAVSGGHKTKNSCPRCRKQLTESDAKKAAKAAAGPHPLLEKFRNRCNAFLMDVVSRLCFGSNMRQAPKPELCAYLLNYVTRCSPDDNFGFFQDRSDGEGVVFRSYVLQLLLSYHHELVVEQLTEHLTHVLILIQPEEEFHLRLIILHCFEDACLVELTRMDPERRWRQALDWLSTNLPQPLPPAVSAGSNSVTPAFVSSLIGQLRRLATWRIGLALLANRIIASGSVASALGSADLLQRLADKHQAWPRIYLLRCLCRRLGVSAGLAALRRDPTGLGVVFAAELRSLEGRCQEPELLLCLSPAYRKLRDAFWTGYLSGKPEFWAAMKKIKLNKSDGHLIALATAAGVYKARHIESDCSNQNLANAVELMAEHMSKRAKEIYEQRLQPILDASWNGAHSLACLALHMAYTLAIKRDTEDILVKLFVAMATDDVSAYYLPCMPHDQLHELYRAVRKQKGVEGDNPTVYFCPNGHPYYIGNCGRPMELATCPDCSAPIGGSQHNSAAGNNPLLARDDQSPRGFVDLNTTGQAQSVRNLTPVAVALTRMLLSLASLAGRPEAANADSMRHHFQRDSARFCQASGHSSEDACLAIHLALGALAEAHSRPGQLQLATQDQRRETENLLRDRILAAVIEKLAERLQTANRQLADVQVSNTSSLVSLVHETSRVDSEQPEQAAVWRYRQVVTVEHAAQRLRELSGAATDEFALVREFFDLEPVLRHIRSLPILAWLAADLVAMHSGNLSFAEAESTSATIDSLRTRRNGRWTEAVKVFQVVWNDLRDRLSYAKYKDSGRLALDKAGVECTGSWPVAALLPSRRQWGRCIVALLQLLADTQNRLLELANLGPEIAEPVDLGAVGEGEGESGLTQSAVITYDAERDLLPLLLGNAAYSLRVGEGGRLEYNFTGLQTQLADRCLRGRRRIVGHPRLIIYKEEFNVKELLDRLRRCVPGQSERLDLGLEQDLLNGLGSDLATVTGLVEDTLLTVIKFLCVMQPESPASLELSRFSAEVLRMPSTSSADSGAANGLPDCLRAARVTDARALWLRLDRLRWQLLLNAGMLEHCLPDACRGERQLPIASPDSPLPSGMSGRRDLLSERLHQLLALDLRSETALSDYPLCELGDISDEYVGVFDRFDKRLLCRHAGLLWVWLNRND</sequence>
<evidence type="ECO:0000259" key="10">
    <source>
        <dbReference type="PROSITE" id="PS51981"/>
    </source>
</evidence>
<feature type="compositionally biased region" description="Basic and acidic residues" evidence="8">
    <location>
        <begin position="144"/>
        <end position="166"/>
    </location>
</feature>
<dbReference type="InterPro" id="IPR011704">
    <property type="entry name" value="ATPase_dyneun-rel_AAA"/>
</dbReference>
<dbReference type="OrthoDB" id="2423195at2759"/>
<dbReference type="InterPro" id="IPR046439">
    <property type="entry name" value="ZF_RZ_dom"/>
</dbReference>
<feature type="region of interest" description="Disordered" evidence="8">
    <location>
        <begin position="99"/>
        <end position="216"/>
    </location>
</feature>
<feature type="region of interest" description="Disordered" evidence="8">
    <location>
        <begin position="266"/>
        <end position="293"/>
    </location>
</feature>
<feature type="compositionally biased region" description="Low complexity" evidence="8">
    <location>
        <begin position="502"/>
        <end position="516"/>
    </location>
</feature>
<dbReference type="InterPro" id="IPR013083">
    <property type="entry name" value="Znf_RING/FYVE/PHD"/>
</dbReference>
<feature type="compositionally biased region" description="Polar residues" evidence="8">
    <location>
        <begin position="105"/>
        <end position="115"/>
    </location>
</feature>
<proteinExistence type="predicted"/>
<evidence type="ECO:0000313" key="12">
    <source>
        <dbReference type="Proteomes" id="UP000215902"/>
    </source>
</evidence>
<feature type="compositionally biased region" description="Basic and acidic residues" evidence="8">
    <location>
        <begin position="184"/>
        <end position="199"/>
    </location>
</feature>
<gene>
    <name evidence="11" type="ORF">BOX15_Mlig015539g5</name>
</gene>